<proteinExistence type="inferred from homology"/>
<keyword evidence="7" id="KW-1185">Reference proteome</keyword>
<keyword evidence="4" id="KW-0804">Transcription</keyword>
<dbReference type="Gene3D" id="3.40.190.10">
    <property type="entry name" value="Periplasmic binding protein-like II"/>
    <property type="match status" value="2"/>
</dbReference>
<evidence type="ECO:0000259" key="5">
    <source>
        <dbReference type="PROSITE" id="PS50931"/>
    </source>
</evidence>
<evidence type="ECO:0000256" key="3">
    <source>
        <dbReference type="ARBA" id="ARBA00023125"/>
    </source>
</evidence>
<sequence length="307" mass="33735">MELRHLRSFLTVAEKLHFAHSAEQLGLSPPTLTAQIQELERLLQARLFNRTKRTVSLTPAGEAFLMEARATLEQLDRAIHVGQRAGRGQVGKVVIGYVGSAAFFGVLQDQVQRFRSKWPGVMVDTKEFPTDQLTPLLEEGTIDVAFVRTPVVLQSSISSHVLARDRFCLALPVDHPLAQTQGDVRPRALANESFVVPEQGQGLHEVAKRGKFNPRVVSAPGTLVAVLTQVALGVGIAVIPSILVQVIQLPNVVFREIAGPVIVSEVEALFRRHERLPTVRNLISQILETDANLWKGGPLQNVQSKKS</sequence>
<gene>
    <name evidence="6" type="ORF">WQE_51145</name>
</gene>
<dbReference type="Gene3D" id="1.10.10.10">
    <property type="entry name" value="Winged helix-like DNA-binding domain superfamily/Winged helix DNA-binding domain"/>
    <property type="match status" value="1"/>
</dbReference>
<dbReference type="Proteomes" id="UP000004980">
    <property type="component" value="Unassembled WGS sequence"/>
</dbReference>
<organism evidence="6 7">
    <name type="scientific">Paraburkholderia hospita</name>
    <dbReference type="NCBI Taxonomy" id="169430"/>
    <lineage>
        <taxon>Bacteria</taxon>
        <taxon>Pseudomonadati</taxon>
        <taxon>Pseudomonadota</taxon>
        <taxon>Betaproteobacteria</taxon>
        <taxon>Burkholderiales</taxon>
        <taxon>Burkholderiaceae</taxon>
        <taxon>Paraburkholderia</taxon>
    </lineage>
</organism>
<evidence type="ECO:0000256" key="2">
    <source>
        <dbReference type="ARBA" id="ARBA00023015"/>
    </source>
</evidence>
<evidence type="ECO:0000256" key="1">
    <source>
        <dbReference type="ARBA" id="ARBA00009437"/>
    </source>
</evidence>
<keyword evidence="2" id="KW-0805">Transcription regulation</keyword>
<evidence type="ECO:0000256" key="4">
    <source>
        <dbReference type="ARBA" id="ARBA00023163"/>
    </source>
</evidence>
<dbReference type="PANTHER" id="PTHR30346:SF30">
    <property type="entry name" value="SMALL NEUTRAL PROTEASE REGULATORY PROTEIN"/>
    <property type="match status" value="1"/>
</dbReference>
<feature type="domain" description="HTH lysR-type" evidence="5">
    <location>
        <begin position="1"/>
        <end position="58"/>
    </location>
</feature>
<dbReference type="InterPro" id="IPR000847">
    <property type="entry name" value="LysR_HTH_N"/>
</dbReference>
<dbReference type="SUPFAM" id="SSF53850">
    <property type="entry name" value="Periplasmic binding protein-like II"/>
    <property type="match status" value="1"/>
</dbReference>
<dbReference type="PROSITE" id="PS50931">
    <property type="entry name" value="HTH_LYSR"/>
    <property type="match status" value="1"/>
</dbReference>
<dbReference type="InterPro" id="IPR036390">
    <property type="entry name" value="WH_DNA-bd_sf"/>
</dbReference>
<dbReference type="InterPro" id="IPR036388">
    <property type="entry name" value="WH-like_DNA-bd_sf"/>
</dbReference>
<comment type="caution">
    <text evidence="6">The sequence shown here is derived from an EMBL/GenBank/DDBJ whole genome shotgun (WGS) entry which is preliminary data.</text>
</comment>
<comment type="similarity">
    <text evidence="1">Belongs to the LysR transcriptional regulatory family.</text>
</comment>
<dbReference type="PANTHER" id="PTHR30346">
    <property type="entry name" value="TRANSCRIPTIONAL DUAL REGULATOR HCAR-RELATED"/>
    <property type="match status" value="1"/>
</dbReference>
<dbReference type="Pfam" id="PF03466">
    <property type="entry name" value="LysR_substrate"/>
    <property type="match status" value="1"/>
</dbReference>
<dbReference type="CDD" id="cd08414">
    <property type="entry name" value="PBP2_LTTR_aromatics_like"/>
    <property type="match status" value="1"/>
</dbReference>
<evidence type="ECO:0000313" key="6">
    <source>
        <dbReference type="EMBL" id="EIM93115.1"/>
    </source>
</evidence>
<dbReference type="RefSeq" id="WP_009771533.1">
    <property type="nucleotide sequence ID" value="NZ_AKAU01000323.1"/>
</dbReference>
<name>A0ABN0F3I1_9BURK</name>
<dbReference type="SUPFAM" id="SSF46785">
    <property type="entry name" value="Winged helix' DNA-binding domain"/>
    <property type="match status" value="1"/>
</dbReference>
<evidence type="ECO:0000313" key="7">
    <source>
        <dbReference type="Proteomes" id="UP000004980"/>
    </source>
</evidence>
<keyword evidence="3" id="KW-0238">DNA-binding</keyword>
<dbReference type="Pfam" id="PF00126">
    <property type="entry name" value="HTH_1"/>
    <property type="match status" value="1"/>
</dbReference>
<dbReference type="InterPro" id="IPR005119">
    <property type="entry name" value="LysR_subst-bd"/>
</dbReference>
<reference evidence="6 7" key="1">
    <citation type="journal article" date="2012" name="J. Bacteriol.">
        <title>Draft Genome Sequence of the Soil Bacterium Burkholderia terrae Strain BS001, Which Interacts with Fungal Surface Structures.</title>
        <authorList>
            <person name="Nazir R."/>
            <person name="Hansen M.A."/>
            <person name="Sorensen S."/>
            <person name="van Elsas J.D."/>
        </authorList>
    </citation>
    <scope>NUCLEOTIDE SEQUENCE [LARGE SCALE GENOMIC DNA]</scope>
    <source>
        <strain evidence="6 7">BS001</strain>
    </source>
</reference>
<dbReference type="EMBL" id="AKAU01000323">
    <property type="protein sequence ID" value="EIM93115.1"/>
    <property type="molecule type" value="Genomic_DNA"/>
</dbReference>
<accession>A0ABN0F3I1</accession>
<protein>
    <submittedName>
        <fullName evidence="6">LysR family transcriptional regulator</fullName>
    </submittedName>
</protein>